<keyword evidence="3" id="KW-1185">Reference proteome</keyword>
<protein>
    <submittedName>
        <fullName evidence="2">Family 2 glycosyl transferase</fullName>
    </submittedName>
</protein>
<dbReference type="EMBL" id="AODD01000034">
    <property type="protein sequence ID" value="EUJ18737.1"/>
    <property type="molecule type" value="Genomic_DNA"/>
</dbReference>
<proteinExistence type="predicted"/>
<dbReference type="Pfam" id="PF00535">
    <property type="entry name" value="Glycos_transf_2"/>
    <property type="match status" value="1"/>
</dbReference>
<name>W7AYM8_9LIST</name>
<comment type="caution">
    <text evidence="2">The sequence shown here is derived from an EMBL/GenBank/DDBJ whole genome shotgun (WGS) entry which is preliminary data.</text>
</comment>
<dbReference type="PANTHER" id="PTHR43685:SF2">
    <property type="entry name" value="GLYCOSYLTRANSFERASE 2-LIKE DOMAIN-CONTAINING PROTEIN"/>
    <property type="match status" value="1"/>
</dbReference>
<dbReference type="Proteomes" id="UP000019253">
    <property type="component" value="Unassembled WGS sequence"/>
</dbReference>
<dbReference type="PATRIC" id="fig|1265819.5.peg.3071"/>
<dbReference type="CDD" id="cd00761">
    <property type="entry name" value="Glyco_tranf_GTA_type"/>
    <property type="match status" value="1"/>
</dbReference>
<dbReference type="InterPro" id="IPR050834">
    <property type="entry name" value="Glycosyltransf_2"/>
</dbReference>
<reference evidence="2 3" key="1">
    <citation type="journal article" date="2014" name="Int. J. Syst. Evol. Microbiol.">
        <title>Listeria floridensis sp. nov., Listeria aquatica sp. nov., Listeria cornellensis sp. nov., Listeria riparia sp. nov. and Listeria grandensis sp. nov., from agricultural and natural environments.</title>
        <authorList>
            <person name="den Bakker H.C."/>
            <person name="Warchocki S."/>
            <person name="Wright E.M."/>
            <person name="Allred A.F."/>
            <person name="Ahlstrom C."/>
            <person name="Manuel C.S."/>
            <person name="Stasiewicz M.J."/>
            <person name="Burrell A."/>
            <person name="Roof S."/>
            <person name="Strawn L."/>
            <person name="Fortes E.D."/>
            <person name="Nightingale K.K."/>
            <person name="Kephart D."/>
            <person name="Wiedmann M."/>
        </authorList>
    </citation>
    <scope>NUCLEOTIDE SEQUENCE [LARGE SCALE GENOMIC DNA]</scope>
    <source>
        <strain evidence="3">FSL F6-971</strain>
    </source>
</reference>
<dbReference type="STRING" id="1265819.PGRAN_15417"/>
<evidence type="ECO:0000259" key="1">
    <source>
        <dbReference type="Pfam" id="PF00535"/>
    </source>
</evidence>
<evidence type="ECO:0000313" key="2">
    <source>
        <dbReference type="EMBL" id="EUJ18737.1"/>
    </source>
</evidence>
<keyword evidence="2" id="KW-0808">Transferase</keyword>
<accession>W7AYM8</accession>
<dbReference type="Gene3D" id="3.90.550.10">
    <property type="entry name" value="Spore Coat Polysaccharide Biosynthesis Protein SpsA, Chain A"/>
    <property type="match status" value="1"/>
</dbReference>
<dbReference type="SUPFAM" id="SSF53448">
    <property type="entry name" value="Nucleotide-diphospho-sugar transferases"/>
    <property type="match status" value="1"/>
</dbReference>
<feature type="domain" description="Glycosyltransferase 2-like" evidence="1">
    <location>
        <begin position="5"/>
        <end position="69"/>
    </location>
</feature>
<dbReference type="PANTHER" id="PTHR43685">
    <property type="entry name" value="GLYCOSYLTRANSFERASE"/>
    <property type="match status" value="1"/>
</dbReference>
<dbReference type="RefSeq" id="WP_036068156.1">
    <property type="nucleotide sequence ID" value="NZ_AODD01000034.1"/>
</dbReference>
<sequence>MSSISIILPVYNVAPYLEECLESLIAQTYQDFEVIAVNDGSSDGSLAILEAYQAKLPQLSIISQRNQGYLRHVIQVEKR</sequence>
<dbReference type="AlphaFoldDB" id="W7AYM8"/>
<gene>
    <name evidence="2" type="ORF">PGRAN_15417</name>
</gene>
<organism evidence="2 3">
    <name type="scientific">Listeria grandensis FSL F6-0971</name>
    <dbReference type="NCBI Taxonomy" id="1265819"/>
    <lineage>
        <taxon>Bacteria</taxon>
        <taxon>Bacillati</taxon>
        <taxon>Bacillota</taxon>
        <taxon>Bacilli</taxon>
        <taxon>Bacillales</taxon>
        <taxon>Listeriaceae</taxon>
        <taxon>Listeria</taxon>
    </lineage>
</organism>
<evidence type="ECO:0000313" key="3">
    <source>
        <dbReference type="Proteomes" id="UP000019253"/>
    </source>
</evidence>
<dbReference type="InterPro" id="IPR029044">
    <property type="entry name" value="Nucleotide-diphossugar_trans"/>
</dbReference>
<dbReference type="InterPro" id="IPR001173">
    <property type="entry name" value="Glyco_trans_2-like"/>
</dbReference>
<dbReference type="GO" id="GO:0016740">
    <property type="term" value="F:transferase activity"/>
    <property type="evidence" value="ECO:0007669"/>
    <property type="project" value="UniProtKB-KW"/>
</dbReference>